<feature type="compositionally biased region" description="Basic and acidic residues" evidence="1">
    <location>
        <begin position="499"/>
        <end position="509"/>
    </location>
</feature>
<dbReference type="RefSeq" id="WP_205116518.1">
    <property type="nucleotide sequence ID" value="NZ_JAFBCM010000001.1"/>
</dbReference>
<feature type="compositionally biased region" description="Pro residues" evidence="1">
    <location>
        <begin position="512"/>
        <end position="536"/>
    </location>
</feature>
<dbReference type="Proteomes" id="UP001595699">
    <property type="component" value="Unassembled WGS sequence"/>
</dbReference>
<name>A0ABV7YLS3_9ACTN</name>
<keyword evidence="2" id="KW-0812">Transmembrane</keyword>
<feature type="transmembrane region" description="Helical" evidence="2">
    <location>
        <begin position="99"/>
        <end position="119"/>
    </location>
</feature>
<feature type="compositionally biased region" description="Acidic residues" evidence="1">
    <location>
        <begin position="559"/>
        <end position="571"/>
    </location>
</feature>
<keyword evidence="4" id="KW-1185">Reference proteome</keyword>
<feature type="compositionally biased region" description="Basic and acidic residues" evidence="1">
    <location>
        <begin position="572"/>
        <end position="584"/>
    </location>
</feature>
<proteinExistence type="predicted"/>
<gene>
    <name evidence="3" type="ORF">ACFOUW_32635</name>
</gene>
<organism evidence="3 4">
    <name type="scientific">Tenggerimyces flavus</name>
    <dbReference type="NCBI Taxonomy" id="1708749"/>
    <lineage>
        <taxon>Bacteria</taxon>
        <taxon>Bacillati</taxon>
        <taxon>Actinomycetota</taxon>
        <taxon>Actinomycetes</taxon>
        <taxon>Propionibacteriales</taxon>
        <taxon>Nocardioidaceae</taxon>
        <taxon>Tenggerimyces</taxon>
    </lineage>
</organism>
<evidence type="ECO:0000313" key="3">
    <source>
        <dbReference type="EMBL" id="MFC3765621.1"/>
    </source>
</evidence>
<dbReference type="EMBL" id="JBHRZH010000041">
    <property type="protein sequence ID" value="MFC3765621.1"/>
    <property type="molecule type" value="Genomic_DNA"/>
</dbReference>
<reference evidence="4" key="1">
    <citation type="journal article" date="2019" name="Int. J. Syst. Evol. Microbiol.">
        <title>The Global Catalogue of Microorganisms (GCM) 10K type strain sequencing project: providing services to taxonomists for standard genome sequencing and annotation.</title>
        <authorList>
            <consortium name="The Broad Institute Genomics Platform"/>
            <consortium name="The Broad Institute Genome Sequencing Center for Infectious Disease"/>
            <person name="Wu L."/>
            <person name="Ma J."/>
        </authorList>
    </citation>
    <scope>NUCLEOTIDE SEQUENCE [LARGE SCALE GENOMIC DNA]</scope>
    <source>
        <strain evidence="4">CGMCC 4.7241</strain>
    </source>
</reference>
<keyword evidence="2" id="KW-0472">Membrane</keyword>
<keyword evidence="2" id="KW-1133">Transmembrane helix</keyword>
<comment type="caution">
    <text evidence="3">The sequence shown here is derived from an EMBL/GenBank/DDBJ whole genome shotgun (WGS) entry which is preliminary data.</text>
</comment>
<dbReference type="PRINTS" id="PR01217">
    <property type="entry name" value="PRICHEXTENSN"/>
</dbReference>
<accession>A0ABV7YLS3</accession>
<protein>
    <submittedName>
        <fullName evidence="3">Uncharacterized protein</fullName>
    </submittedName>
</protein>
<feature type="compositionally biased region" description="Pro residues" evidence="1">
    <location>
        <begin position="375"/>
        <end position="450"/>
    </location>
</feature>
<evidence type="ECO:0000313" key="4">
    <source>
        <dbReference type="Proteomes" id="UP001595699"/>
    </source>
</evidence>
<sequence>MRDTEPPRVVVADIGTDAALYSEPGNRVLVLRPGQTFSNAVAAAQRCLPNAHPDVIRTVVRTYLPDAPDFDLPSVPPLMRTEPVPARTPVQPRWFMSRAVMIGILCVATALSLGGWGLVGIGTDEPPVAASQTGTTTTNVRQAGMEPYKNEAFRDFAKRGELTCDPMANAMRASCTDWEGSVMVSEATIGADRIIFTFQYGKDRVSLGIFTKPDDATTWAKVNQDREGVRVEGRFVLWGTDKGKLDAYKKLLAEVQPPRQTGAVVPSADHPEHNASATSAELDVRGAARSLAELLPRQLGAIVMGTLGVTSEAVDRAGRLGIEQALSPPVAIAVRLALGVPPPPESGPPGGASDEDILTIANEPLPVPNDQKPAPKGPAPDPAPPSDPAPDPAPPSDPAPDPEPAPPPSDPAPPPADPVPPPSDPAPPPADPEPSPQPSPSDPDPSPSPGPGTEDDGGDPVPSPNDDGSEKGPTTDEGVPTETGDPTTPPGDSGGNGDSKTETEWDKTKPVPGLPEPPEQPAPGPEEQPAPAPAPAPEEHAEDDGGENSGPGDESTVPTDDEQDSGDQSDDDCTKHDDPDEHGESAPADAAQG</sequence>
<evidence type="ECO:0000256" key="1">
    <source>
        <dbReference type="SAM" id="MobiDB-lite"/>
    </source>
</evidence>
<evidence type="ECO:0000256" key="2">
    <source>
        <dbReference type="SAM" id="Phobius"/>
    </source>
</evidence>
<feature type="region of interest" description="Disordered" evidence="1">
    <location>
        <begin position="363"/>
        <end position="593"/>
    </location>
</feature>